<dbReference type="InterPro" id="IPR050909">
    <property type="entry name" value="Bact_Autotransporter_VF"/>
</dbReference>
<keyword evidence="7" id="KW-1185">Reference proteome</keyword>
<dbReference type="Pfam" id="PF05860">
    <property type="entry name" value="TPS"/>
    <property type="match status" value="1"/>
</dbReference>
<gene>
    <name evidence="6" type="ORF">SAMN06295970_10872</name>
</gene>
<name>A0ABY1QBA0_9BURK</name>
<dbReference type="InterPro" id="IPR011050">
    <property type="entry name" value="Pectin_lyase_fold/virulence"/>
</dbReference>
<evidence type="ECO:0000256" key="3">
    <source>
        <dbReference type="ARBA" id="ARBA00022729"/>
    </source>
</evidence>
<reference evidence="6 7" key="1">
    <citation type="submission" date="2017-05" db="EMBL/GenBank/DDBJ databases">
        <authorList>
            <person name="Varghese N."/>
            <person name="Submissions S."/>
        </authorList>
    </citation>
    <scope>NUCLEOTIDE SEQUENCE [LARGE SCALE GENOMIC DNA]</scope>
    <source>
        <strain evidence="6 7">DSM 26001</strain>
    </source>
</reference>
<evidence type="ECO:0000313" key="7">
    <source>
        <dbReference type="Proteomes" id="UP001158049"/>
    </source>
</evidence>
<feature type="domain" description="Filamentous haemagglutinin FhaB/tRNA nuclease CdiA-like TPS" evidence="5">
    <location>
        <begin position="42"/>
        <end position="158"/>
    </location>
</feature>
<dbReference type="NCBIfam" id="TIGR01901">
    <property type="entry name" value="adhes_NPXG"/>
    <property type="match status" value="1"/>
</dbReference>
<dbReference type="Proteomes" id="UP001158049">
    <property type="component" value="Unassembled WGS sequence"/>
</dbReference>
<dbReference type="Gene3D" id="3.30.210.10">
    <property type="entry name" value="DNA polymerase, thumb domain"/>
    <property type="match status" value="1"/>
</dbReference>
<evidence type="ECO:0000256" key="4">
    <source>
        <dbReference type="SAM" id="MobiDB-lite"/>
    </source>
</evidence>
<accession>A0ABY1QBA0</accession>
<keyword evidence="3" id="KW-0732">Signal</keyword>
<keyword evidence="2" id="KW-0964">Secreted</keyword>
<evidence type="ECO:0000256" key="2">
    <source>
        <dbReference type="ARBA" id="ARBA00022525"/>
    </source>
</evidence>
<dbReference type="InterPro" id="IPR008638">
    <property type="entry name" value="FhaB/CdiA-like_TPS"/>
</dbReference>
<dbReference type="InterPro" id="IPR012334">
    <property type="entry name" value="Pectin_lyas_fold"/>
</dbReference>
<dbReference type="Gene3D" id="2.160.20.110">
    <property type="match status" value="1"/>
</dbReference>
<protein>
    <submittedName>
        <fullName evidence="6">Filamentous hemagglutinin family N-terminal domain-containing protein</fullName>
    </submittedName>
</protein>
<comment type="caution">
    <text evidence="6">The sequence shown here is derived from an EMBL/GenBank/DDBJ whole genome shotgun (WGS) entry which is preliminary data.</text>
</comment>
<dbReference type="Gene3D" id="2.160.20.10">
    <property type="entry name" value="Single-stranded right-handed beta-helix, Pectin lyase-like"/>
    <property type="match status" value="1"/>
</dbReference>
<dbReference type="InterPro" id="IPR037160">
    <property type="entry name" value="DNA_Pol_thumb_sf"/>
</dbReference>
<dbReference type="RefSeq" id="WP_283442577.1">
    <property type="nucleotide sequence ID" value="NZ_FXUL01000008.1"/>
</dbReference>
<evidence type="ECO:0000313" key="6">
    <source>
        <dbReference type="EMBL" id="SMP62257.1"/>
    </source>
</evidence>
<evidence type="ECO:0000259" key="5">
    <source>
        <dbReference type="SMART" id="SM00912"/>
    </source>
</evidence>
<dbReference type="InterPro" id="IPR041286">
    <property type="entry name" value="MBG_2"/>
</dbReference>
<dbReference type="InterPro" id="IPR041248">
    <property type="entry name" value="YDG"/>
</dbReference>
<dbReference type="SUPFAM" id="SSF51126">
    <property type="entry name" value="Pectin lyase-like"/>
    <property type="match status" value="1"/>
</dbReference>
<dbReference type="Pfam" id="PF18676">
    <property type="entry name" value="MBG_2"/>
    <property type="match status" value="1"/>
</dbReference>
<proteinExistence type="predicted"/>
<dbReference type="EMBL" id="FXUL01000008">
    <property type="protein sequence ID" value="SMP62257.1"/>
    <property type="molecule type" value="Genomic_DNA"/>
</dbReference>
<organism evidence="6 7">
    <name type="scientific">Noviherbaspirillum suwonense</name>
    <dbReference type="NCBI Taxonomy" id="1224511"/>
    <lineage>
        <taxon>Bacteria</taxon>
        <taxon>Pseudomonadati</taxon>
        <taxon>Pseudomonadota</taxon>
        <taxon>Betaproteobacteria</taxon>
        <taxon>Burkholderiales</taxon>
        <taxon>Oxalobacteraceae</taxon>
        <taxon>Noviherbaspirillum</taxon>
    </lineage>
</organism>
<evidence type="ECO:0000256" key="1">
    <source>
        <dbReference type="ARBA" id="ARBA00004613"/>
    </source>
</evidence>
<comment type="subcellular location">
    <subcellularLocation>
        <location evidence="1">Secreted</location>
    </subcellularLocation>
</comment>
<dbReference type="PANTHER" id="PTHR12338:SF8">
    <property type="entry name" value="HEME_HEMOPEXIN-BINDING PROTEIN"/>
    <property type="match status" value="1"/>
</dbReference>
<sequence length="1324" mass="133354">MNRIHRHGGRIASGRSSRSRHAAYALIFLTIAAGSLLSPLPARAAPDGGVIKAGTGSIAQQGNTTIITQTTAQQPARMIIDWNGFSSTAGESIVFQQPNAAAIALNRITGASPSQLLGSLTANGQVFILNPNGIFFGAGAQVNVRGLLASTLDIDNTAFLGGINMLQPPSSGKIVNQGMLKASDGGYVALVAERVTNDAFISARKGDVLLASGNKVTLRIDGGSLLGYSVDVGTAAALIENTPRGFISASGGRVVLESRAEDALSKAAVNQLGVIEAQTLEGSAGSIRLVGDRIVGDVLLTGTLDASAPGGGDGGAISISGARVNIADSARISMAAGGQPGALAIDANDVDIIAPQAALPEGTGSSISAPALAAALGTGNVSVISTADTARASPGDLNVNGEVAWFGNRLVLQADQNINLNASMKGNKLILNYGQASAEGGGADYNLNNGAKVDLYPSIDDANGFFMTQKGSNRANLRHYDIISSLGPDASSPSPGNLQGALPTTATGYYVLGTDIDASATKGWDGNAGFRPLGQLNGVFDGLGHKITDLTINRPSNSTQGLFTSLGAGAAVRNLGMTNVSISGGDAVGAVAGNSAGTIRNVYVTGKISGRRQAGGLVGINAGSLANVYSRAAVAGTEIIGGLVGANTGGIRDSYAQGSVNGQSSVGGLVGASASGSTLQNSYATGAVTGADAATTHGLVGTATAGTVSDSYWNSDSIADGGTDQKAPGVGEGRTGAQMRQAATFSNWNLAATGGAGKVWRIYEGDGMPLLRSFLAPLALAPASTVEYSGKVQKNPDVPTEAGRSGTAASGRDAGTYRPVSDQQGYDISNGELVITPKPLDIGASIGTKVYDGTTTATATFTDNRVADDNFTIDHTSADFDNKNVGNGKNVSVGGIRLAGKDAANYRYRSAVDAKGNITPRGLALTFSAADKDYDGTTTAAASVSGNQIRTDDLSIKATARFDDRNAGVGKTVRVTGLQLGGADAGNYTYIQPGTTTAGIRPRLLELSATAADKVYDGTASAVAVVKDNRIAGDALVIDQVARFSDKNAGEGKKVTVSGIAVTGADAANYRYAAQTLQATAGIARRALAITATAADKAYDGTTRASAALADNRLAGDAVNPTFASAGFVDKNAGRLKTVTVSGIALDGADAGNYQANASATASASISPLGLVISANPDVRNAGGPPYQGGNGVSYAGFLPGETAAVLGGRLQYGGTAQGAVRQGSYRITPGGLSSVNYALTFVDGMLTLQPAPPVPVTPPAPSAPSLPTALSNASLAAAEIHRTMPLPAVHAGRADPLRVTDCGLRMPENMLTGGCQSDEQPSE</sequence>
<feature type="region of interest" description="Disordered" evidence="4">
    <location>
        <begin position="791"/>
        <end position="823"/>
    </location>
</feature>
<dbReference type="SMART" id="SM00912">
    <property type="entry name" value="Haemagg_act"/>
    <property type="match status" value="1"/>
</dbReference>
<dbReference type="Pfam" id="PF18657">
    <property type="entry name" value="YDG"/>
    <property type="match status" value="4"/>
</dbReference>
<dbReference type="PANTHER" id="PTHR12338">
    <property type="entry name" value="AUTOTRANSPORTER"/>
    <property type="match status" value="1"/>
</dbReference>